<dbReference type="AlphaFoldDB" id="A0AAW0RC74"/>
<reference evidence="3 4" key="1">
    <citation type="submission" date="2023-01" db="EMBL/GenBank/DDBJ databases">
        <title>Analysis of 21 Apiospora genomes using comparative genomics revels a genus with tremendous synthesis potential of carbohydrate active enzymes and secondary metabolites.</title>
        <authorList>
            <person name="Sorensen T."/>
        </authorList>
    </citation>
    <scope>NUCLEOTIDE SEQUENCE [LARGE SCALE GENOMIC DNA]</scope>
    <source>
        <strain evidence="3 4">CBS 117206</strain>
    </source>
</reference>
<dbReference type="Gene3D" id="4.10.240.10">
    <property type="entry name" value="Zn(2)-C6 fungal-type DNA-binding domain"/>
    <property type="match status" value="1"/>
</dbReference>
<dbReference type="CDD" id="cd00067">
    <property type="entry name" value="GAL4"/>
    <property type="match status" value="1"/>
</dbReference>
<organism evidence="3 4">
    <name type="scientific">Apiospora kogelbergensis</name>
    <dbReference type="NCBI Taxonomy" id="1337665"/>
    <lineage>
        <taxon>Eukaryota</taxon>
        <taxon>Fungi</taxon>
        <taxon>Dikarya</taxon>
        <taxon>Ascomycota</taxon>
        <taxon>Pezizomycotina</taxon>
        <taxon>Sordariomycetes</taxon>
        <taxon>Xylariomycetidae</taxon>
        <taxon>Amphisphaeriales</taxon>
        <taxon>Apiosporaceae</taxon>
        <taxon>Apiospora</taxon>
    </lineage>
</organism>
<protein>
    <recommendedName>
        <fullName evidence="2">Zn(2)-C6 fungal-type domain-containing protein</fullName>
    </recommendedName>
</protein>
<dbReference type="GO" id="GO:0000981">
    <property type="term" value="F:DNA-binding transcription factor activity, RNA polymerase II-specific"/>
    <property type="evidence" value="ECO:0007669"/>
    <property type="project" value="InterPro"/>
</dbReference>
<keyword evidence="4" id="KW-1185">Reference proteome</keyword>
<evidence type="ECO:0000313" key="3">
    <source>
        <dbReference type="EMBL" id="KAK8132404.1"/>
    </source>
</evidence>
<dbReference type="EMBL" id="JAQQWP010000001">
    <property type="protein sequence ID" value="KAK8132404.1"/>
    <property type="molecule type" value="Genomic_DNA"/>
</dbReference>
<evidence type="ECO:0000256" key="1">
    <source>
        <dbReference type="ARBA" id="ARBA00023242"/>
    </source>
</evidence>
<dbReference type="GO" id="GO:0008270">
    <property type="term" value="F:zinc ion binding"/>
    <property type="evidence" value="ECO:0007669"/>
    <property type="project" value="InterPro"/>
</dbReference>
<comment type="caution">
    <text evidence="3">The sequence shown here is derived from an EMBL/GenBank/DDBJ whole genome shotgun (WGS) entry which is preliminary data.</text>
</comment>
<dbReference type="PROSITE" id="PS50048">
    <property type="entry name" value="ZN2_CY6_FUNGAL_2"/>
    <property type="match status" value="1"/>
</dbReference>
<keyword evidence="1" id="KW-0539">Nucleus</keyword>
<dbReference type="Proteomes" id="UP001392437">
    <property type="component" value="Unassembled WGS sequence"/>
</dbReference>
<accession>A0AAW0RC74</accession>
<gene>
    <name evidence="3" type="ORF">PG999_000577</name>
</gene>
<proteinExistence type="predicted"/>
<sequence length="466" mass="51791">MTTSKQDIKQLRRACDRCYELKARCQPVASATKRCSRCERLGLDCATVRPVRPAGRKLQRRKLAIPVRVPEDREPDDVVVWLSSVVCLRPEERELLVFLLGRPGSLDCYVVCPSFQVAAQQALVAQLSAAAFPTVKDAYLAFASALKQLDPALATGTNDIVRHASAAMETLRSLPIANQQDAATCLTLGASLALSMHSTIGMGAADICRYCITATMPYVENMVASDGHSRSWHGFMVLLETMDCLVHRQKPSLRIHTSTVEDGVDRHLGLCSPLLPYYYDLCAISHSLASKPDTSVLALLHKQLGGIQTSVEAWRPSHTAHLAGQFTSAETIHLLAQAKVYRLGVLLVSHRLRHAFGERDDPADIWSKEIMMELELAQQVTTRPIRCVTLPFMIAAVEVRDPRARGKTLECIDHYVNDCSPIVRDAARDFLRRLWRDRDLQVTSCWLDSVHKPCPVIQSIEMECSA</sequence>
<dbReference type="InterPro" id="IPR001138">
    <property type="entry name" value="Zn2Cys6_DnaBD"/>
</dbReference>
<dbReference type="SUPFAM" id="SSF57701">
    <property type="entry name" value="Zn2/Cys6 DNA-binding domain"/>
    <property type="match status" value="1"/>
</dbReference>
<feature type="domain" description="Zn(2)-C6 fungal-type" evidence="2">
    <location>
        <begin position="14"/>
        <end position="47"/>
    </location>
</feature>
<dbReference type="InterPro" id="IPR036864">
    <property type="entry name" value="Zn2-C6_fun-type_DNA-bd_sf"/>
</dbReference>
<name>A0AAW0RC74_9PEZI</name>
<evidence type="ECO:0000259" key="2">
    <source>
        <dbReference type="PROSITE" id="PS50048"/>
    </source>
</evidence>
<evidence type="ECO:0000313" key="4">
    <source>
        <dbReference type="Proteomes" id="UP001392437"/>
    </source>
</evidence>